<comment type="function">
    <text evidence="9">6-O-sulfation enzyme which catalyzes the transfer of sulfate from 3'-phosphoadenosine 5'-phosphosulfate (PAPS) to position 6 of the N-sulfoglucosamine residue (GlcNS) of heparan sulfate.</text>
</comment>
<evidence type="ECO:0000256" key="1">
    <source>
        <dbReference type="ARBA" id="ARBA00004606"/>
    </source>
</evidence>
<reference evidence="10" key="2">
    <citation type="journal article" date="2018" name="Biosci. Biotechnol. Biochem.">
        <title>Polysaccharide hydrolase of the hadal zone amphipods Hirondellea gigas.</title>
        <authorList>
            <person name="Kobayashi H."/>
            <person name="Nagahama T."/>
            <person name="Arai W."/>
            <person name="Sasagawa Y."/>
            <person name="Umeda M."/>
            <person name="Hayashi T."/>
            <person name="Nikaido I."/>
            <person name="Watanabe H."/>
            <person name="Oguri K."/>
            <person name="Kitazato H."/>
            <person name="Fujioka K."/>
            <person name="Kido Y."/>
            <person name="Takami H."/>
        </authorList>
    </citation>
    <scope>NUCLEOTIDE SEQUENCE</scope>
    <source>
        <tissue evidence="10">Whole body</tissue>
    </source>
</reference>
<dbReference type="EMBL" id="IACT01005666">
    <property type="protein sequence ID" value="LAC24814.1"/>
    <property type="molecule type" value="mRNA"/>
</dbReference>
<dbReference type="Pfam" id="PF03567">
    <property type="entry name" value="Sulfotransfer_2"/>
    <property type="match status" value="1"/>
</dbReference>
<keyword evidence="5 9" id="KW-0735">Signal-anchor</keyword>
<dbReference type="InterPro" id="IPR027417">
    <property type="entry name" value="P-loop_NTPase"/>
</dbReference>
<dbReference type="GO" id="GO:0017095">
    <property type="term" value="F:heparan sulfate 6-sulfotransferase activity"/>
    <property type="evidence" value="ECO:0007669"/>
    <property type="project" value="TreeGrafter"/>
</dbReference>
<evidence type="ECO:0000256" key="4">
    <source>
        <dbReference type="ARBA" id="ARBA00022692"/>
    </source>
</evidence>
<dbReference type="FunFam" id="3.40.50.300:FF:000347">
    <property type="entry name" value="Heparan-sulfate 6-O-sulfotransferase"/>
    <property type="match status" value="1"/>
</dbReference>
<evidence type="ECO:0000256" key="7">
    <source>
        <dbReference type="ARBA" id="ARBA00023136"/>
    </source>
</evidence>
<keyword evidence="3 9" id="KW-0808">Transferase</keyword>
<keyword evidence="8" id="KW-0325">Glycoprotein</keyword>
<dbReference type="EMBL" id="IACF01005166">
    <property type="protein sequence ID" value="LAB70752.1"/>
    <property type="molecule type" value="mRNA"/>
</dbReference>
<comment type="subcellular location">
    <subcellularLocation>
        <location evidence="1 9">Membrane</location>
        <topology evidence="1 9">Single-pass type II membrane protein</topology>
    </subcellularLocation>
</comment>
<comment type="catalytic activity">
    <reaction evidence="9">
        <text>alpha-D-glucosaminyl-[heparan sulfate](n) + 3'-phosphoadenylyl sulfate = 6-sulfo-alpha-D-glucosaminyl-[heparan sulfate](n) + adenosine 3',5'-bisphosphate + H(+)</text>
        <dbReference type="Rhea" id="RHEA:56604"/>
        <dbReference type="Rhea" id="RHEA-COMP:9830"/>
        <dbReference type="Rhea" id="RHEA-COMP:14621"/>
        <dbReference type="ChEBI" id="CHEBI:15378"/>
        <dbReference type="ChEBI" id="CHEBI:58339"/>
        <dbReference type="ChEBI" id="CHEBI:58343"/>
        <dbReference type="ChEBI" id="CHEBI:58388"/>
        <dbReference type="ChEBI" id="CHEBI:140604"/>
    </reaction>
</comment>
<evidence type="ECO:0000313" key="10">
    <source>
        <dbReference type="EMBL" id="LAB70752.1"/>
    </source>
</evidence>
<dbReference type="PANTHER" id="PTHR12812">
    <property type="entry name" value="HEPARAN SULFATE 6-O-SULFOTRANSFERASE 3"/>
    <property type="match status" value="1"/>
</dbReference>
<proteinExistence type="evidence at transcript level"/>
<evidence type="ECO:0000256" key="5">
    <source>
        <dbReference type="ARBA" id="ARBA00022968"/>
    </source>
</evidence>
<dbReference type="Gene3D" id="3.40.50.300">
    <property type="entry name" value="P-loop containing nucleotide triphosphate hydrolases"/>
    <property type="match status" value="1"/>
</dbReference>
<dbReference type="SUPFAM" id="SSF52540">
    <property type="entry name" value="P-loop containing nucleoside triphosphate hydrolases"/>
    <property type="match status" value="1"/>
</dbReference>
<reference evidence="11" key="1">
    <citation type="submission" date="2017-11" db="EMBL/GenBank/DDBJ databases">
        <title>The sensing device of the deep-sea amphipod.</title>
        <authorList>
            <person name="Kobayashi H."/>
            <person name="Nagahama T."/>
            <person name="Arai W."/>
            <person name="Sasagawa Y."/>
            <person name="Umeda M."/>
            <person name="Hayashi T."/>
            <person name="Nikaido I."/>
            <person name="Watanabe H."/>
            <person name="Oguri K."/>
            <person name="Kitazato H."/>
            <person name="Fujioka K."/>
            <person name="Kido Y."/>
            <person name="Takami H."/>
        </authorList>
    </citation>
    <scope>NUCLEOTIDE SEQUENCE</scope>
    <source>
        <tissue evidence="11">Whole body</tissue>
    </source>
</reference>
<evidence type="ECO:0000256" key="8">
    <source>
        <dbReference type="ARBA" id="ARBA00023180"/>
    </source>
</evidence>
<keyword evidence="4 9" id="KW-0812">Transmembrane</keyword>
<dbReference type="PANTHER" id="PTHR12812:SF0">
    <property type="entry name" value="HEPARAN-SULFATE 6-O-SULFOTRANSFERASE"/>
    <property type="match status" value="1"/>
</dbReference>
<sequence length="456" mass="52976">MPLVDSVCQTDDDLQSLLHSSHHTNSYLQQEGHDKTYALASRAQSAAAAASGPMSKRMKRCLYLLLLLTVFGLLGVLYFGYYCPESVCALTAAHDKPKFTWQKTIPVMDHMLLGMDQLGKPLSESRRSESNPSYSDVVARDFQFDISGHDVMVFLHIQKTGGTTFGRHLVRDLDLKRGCQCHSKIRKRCTCLRPGSHSSETWLFSRYSTGWQCGLHADWTELTACVDQTMDDIDDTNIRRTYFYITFLRDPVYRFLSEYRHVKRGATWKNTRLYCGGRRATEEEVRRCYSGEMWDNPSLQEFMDCPDNLAINRQTRMLADLVLVGCYNQSVMSKSKHDEMMLFSAKQNLNRMAFFGLTEEQKKSQYLFEEIFNLRFSMRFEQFNQTHTDSTLSKISPDKLQELKELNHLDVQLYEYAKLLLRYRFEKLSSQDQHFDQHFSNMGASNFSWEALENEP</sequence>
<keyword evidence="6 9" id="KW-1133">Transmembrane helix</keyword>
<evidence type="ECO:0000313" key="11">
    <source>
        <dbReference type="EMBL" id="LAC24814.1"/>
    </source>
</evidence>
<dbReference type="GO" id="GO:0016020">
    <property type="term" value="C:membrane"/>
    <property type="evidence" value="ECO:0007669"/>
    <property type="project" value="UniProtKB-SubCell"/>
</dbReference>
<evidence type="ECO:0000256" key="2">
    <source>
        <dbReference type="ARBA" id="ARBA00010109"/>
    </source>
</evidence>
<name>A0A2P2I9S0_9CRUS</name>
<evidence type="ECO:0000256" key="6">
    <source>
        <dbReference type="ARBA" id="ARBA00022989"/>
    </source>
</evidence>
<dbReference type="AlphaFoldDB" id="A0A2P2I9S0"/>
<organism evidence="10">
    <name type="scientific">Hirondellea gigas</name>
    <dbReference type="NCBI Taxonomy" id="1518452"/>
    <lineage>
        <taxon>Eukaryota</taxon>
        <taxon>Metazoa</taxon>
        <taxon>Ecdysozoa</taxon>
        <taxon>Arthropoda</taxon>
        <taxon>Crustacea</taxon>
        <taxon>Multicrustacea</taxon>
        <taxon>Malacostraca</taxon>
        <taxon>Eumalacostraca</taxon>
        <taxon>Peracarida</taxon>
        <taxon>Amphipoda</taxon>
        <taxon>Amphilochidea</taxon>
        <taxon>Lysianassida</taxon>
        <taxon>Lysianassidira</taxon>
        <taxon>Lysianassoidea</taxon>
        <taxon>Lysianassidae</taxon>
        <taxon>Hirondellea</taxon>
    </lineage>
</organism>
<feature type="transmembrane region" description="Helical" evidence="9">
    <location>
        <begin position="61"/>
        <end position="81"/>
    </location>
</feature>
<accession>A0A2P2I9S0</accession>
<comment type="similarity">
    <text evidence="2 9">Belongs to the sulfotransferase 6 family.</text>
</comment>
<evidence type="ECO:0000256" key="9">
    <source>
        <dbReference type="RuleBase" id="RU364122"/>
    </source>
</evidence>
<keyword evidence="7 9" id="KW-0472">Membrane</keyword>
<dbReference type="EC" id="2.8.2.-" evidence="9"/>
<dbReference type="InterPro" id="IPR005331">
    <property type="entry name" value="Sulfotransferase"/>
</dbReference>
<protein>
    <recommendedName>
        <fullName evidence="9">Heparan-sulfate 6-O-sulfotransferase</fullName>
        <ecNumber evidence="9">2.8.2.-</ecNumber>
    </recommendedName>
</protein>
<dbReference type="InterPro" id="IPR010635">
    <property type="entry name" value="Heparan_SO4-6-sulfoTrfase"/>
</dbReference>
<evidence type="ECO:0000256" key="3">
    <source>
        <dbReference type="ARBA" id="ARBA00022679"/>
    </source>
</evidence>